<dbReference type="Proteomes" id="UP000887574">
    <property type="component" value="Unplaced"/>
</dbReference>
<dbReference type="WBParaSite" id="jg19278">
    <property type="protein sequence ID" value="jg19278"/>
    <property type="gene ID" value="jg19278"/>
</dbReference>
<accession>A0A915DGQ9</accession>
<keyword evidence="1" id="KW-1185">Reference proteome</keyword>
<evidence type="ECO:0000313" key="2">
    <source>
        <dbReference type="WBParaSite" id="jg19278"/>
    </source>
</evidence>
<reference evidence="2" key="1">
    <citation type="submission" date="2022-11" db="UniProtKB">
        <authorList>
            <consortium name="WormBaseParasite"/>
        </authorList>
    </citation>
    <scope>IDENTIFICATION</scope>
</reference>
<sequence>MINVLMAIGFSVDFSAHVCYHYYQKEANCLGMLVDQCSRQQAPHLFACFHSFHFDLCDRLFCKDSNMCGHFGNIAWTLHHTRHFILV</sequence>
<proteinExistence type="predicted"/>
<organism evidence="1 2">
    <name type="scientific">Ditylenchus dipsaci</name>
    <dbReference type="NCBI Taxonomy" id="166011"/>
    <lineage>
        <taxon>Eukaryota</taxon>
        <taxon>Metazoa</taxon>
        <taxon>Ecdysozoa</taxon>
        <taxon>Nematoda</taxon>
        <taxon>Chromadorea</taxon>
        <taxon>Rhabditida</taxon>
        <taxon>Tylenchina</taxon>
        <taxon>Tylenchomorpha</taxon>
        <taxon>Sphaerularioidea</taxon>
        <taxon>Anguinidae</taxon>
        <taxon>Anguininae</taxon>
        <taxon>Ditylenchus</taxon>
    </lineage>
</organism>
<name>A0A915DGQ9_9BILA</name>
<evidence type="ECO:0000313" key="1">
    <source>
        <dbReference type="Proteomes" id="UP000887574"/>
    </source>
</evidence>
<protein>
    <submittedName>
        <fullName evidence="2">Secreted protein</fullName>
    </submittedName>
</protein>
<dbReference type="AlphaFoldDB" id="A0A915DGQ9"/>